<comment type="caution">
    <text evidence="2">The sequence shown here is derived from an EMBL/GenBank/DDBJ whole genome shotgun (WGS) entry which is preliminary data.</text>
</comment>
<gene>
    <name evidence="2" type="ORF">KQX54_006042</name>
</gene>
<evidence type="ECO:0000313" key="2">
    <source>
        <dbReference type="EMBL" id="KAH0553940.1"/>
    </source>
</evidence>
<sequence>MLLQSNFQNYPEEDQEEITDLIADDISPMMGYFSSPSTSSDSESSENINNNNNENNNLEENQSESEIIEMIKNFGEEIKGLLEKRQELVKLLEEKINNDPKINTSNK</sequence>
<evidence type="ECO:0000313" key="3">
    <source>
        <dbReference type="Proteomes" id="UP000826195"/>
    </source>
</evidence>
<proteinExistence type="predicted"/>
<dbReference type="EMBL" id="JAHXZJ010001119">
    <property type="protein sequence ID" value="KAH0553940.1"/>
    <property type="molecule type" value="Genomic_DNA"/>
</dbReference>
<reference evidence="2 3" key="1">
    <citation type="journal article" date="2021" name="J. Hered.">
        <title>A chromosome-level genome assembly of the parasitoid wasp, Cotesia glomerata (Hymenoptera: Braconidae).</title>
        <authorList>
            <person name="Pinto B.J."/>
            <person name="Weis J.J."/>
            <person name="Gamble T."/>
            <person name="Ode P.J."/>
            <person name="Paul R."/>
            <person name="Zaspel J.M."/>
        </authorList>
    </citation>
    <scope>NUCLEOTIDE SEQUENCE [LARGE SCALE GENOMIC DNA]</scope>
    <source>
        <strain evidence="2">CgM1</strain>
    </source>
</reference>
<dbReference type="AlphaFoldDB" id="A0AAV7IMU6"/>
<feature type="compositionally biased region" description="Low complexity" evidence="1">
    <location>
        <begin position="34"/>
        <end position="60"/>
    </location>
</feature>
<feature type="region of interest" description="Disordered" evidence="1">
    <location>
        <begin position="29"/>
        <end position="64"/>
    </location>
</feature>
<name>A0AAV7IMU6_COTGL</name>
<protein>
    <submittedName>
        <fullName evidence="2">Uncharacterized protein</fullName>
    </submittedName>
</protein>
<accession>A0AAV7IMU6</accession>
<keyword evidence="3" id="KW-1185">Reference proteome</keyword>
<organism evidence="2 3">
    <name type="scientific">Cotesia glomerata</name>
    <name type="common">Lepidopteran parasitic wasp</name>
    <name type="synonym">Apanteles glomeratus</name>
    <dbReference type="NCBI Taxonomy" id="32391"/>
    <lineage>
        <taxon>Eukaryota</taxon>
        <taxon>Metazoa</taxon>
        <taxon>Ecdysozoa</taxon>
        <taxon>Arthropoda</taxon>
        <taxon>Hexapoda</taxon>
        <taxon>Insecta</taxon>
        <taxon>Pterygota</taxon>
        <taxon>Neoptera</taxon>
        <taxon>Endopterygota</taxon>
        <taxon>Hymenoptera</taxon>
        <taxon>Apocrita</taxon>
        <taxon>Ichneumonoidea</taxon>
        <taxon>Braconidae</taxon>
        <taxon>Microgastrinae</taxon>
        <taxon>Cotesia</taxon>
    </lineage>
</organism>
<evidence type="ECO:0000256" key="1">
    <source>
        <dbReference type="SAM" id="MobiDB-lite"/>
    </source>
</evidence>
<dbReference type="Proteomes" id="UP000826195">
    <property type="component" value="Unassembled WGS sequence"/>
</dbReference>